<dbReference type="EMBL" id="FNTI01000002">
    <property type="protein sequence ID" value="SEE79180.1"/>
    <property type="molecule type" value="Genomic_DNA"/>
</dbReference>
<evidence type="ECO:0000259" key="2">
    <source>
        <dbReference type="Pfam" id="PF04448"/>
    </source>
</evidence>
<gene>
    <name evidence="3" type="ORF">SAMN05444171_7862</name>
    <name evidence="4" type="ORF">SAMN05444171_8075</name>
</gene>
<evidence type="ECO:0000313" key="5">
    <source>
        <dbReference type="Proteomes" id="UP000183208"/>
    </source>
</evidence>
<evidence type="ECO:0000313" key="3">
    <source>
        <dbReference type="EMBL" id="SEE52712.1"/>
    </source>
</evidence>
<protein>
    <recommendedName>
        <fullName evidence="2">DUF551 domain-containing protein</fullName>
    </recommendedName>
</protein>
<feature type="domain" description="DUF551" evidence="2">
    <location>
        <begin position="74"/>
        <end position="134"/>
    </location>
</feature>
<dbReference type="RefSeq" id="WP_074830651.1">
    <property type="nucleotide sequence ID" value="NZ_FNTI01000001.1"/>
</dbReference>
<accession>A0A1H5LQB6</accession>
<organism evidence="4 5">
    <name type="scientific">Bradyrhizobium lablabi</name>
    <dbReference type="NCBI Taxonomy" id="722472"/>
    <lineage>
        <taxon>Bacteria</taxon>
        <taxon>Pseudomonadati</taxon>
        <taxon>Pseudomonadota</taxon>
        <taxon>Alphaproteobacteria</taxon>
        <taxon>Hyphomicrobiales</taxon>
        <taxon>Nitrobacteraceae</taxon>
        <taxon>Bradyrhizobium</taxon>
    </lineage>
</organism>
<name>A0A1H5LQB6_9BRAD</name>
<sequence length="142" mass="15676">MTAPAPHSRPEPDALGREVAVIRKVGEIVVELNDCGYESAIELIDTLTKQRDDAEYRVQELTKALEWQPIETAPKDGTNVLLADHEIVCTGFWASLNYAGTGAYSYTGWIAHFGSVQSTRQPSPTHWMPLPGSPPVTLEDRK</sequence>
<dbReference type="Pfam" id="PF04448">
    <property type="entry name" value="DUF551"/>
    <property type="match status" value="1"/>
</dbReference>
<dbReference type="OrthoDB" id="7510885at2"/>
<feature type="region of interest" description="Disordered" evidence="1">
    <location>
        <begin position="121"/>
        <end position="142"/>
    </location>
</feature>
<evidence type="ECO:0000256" key="1">
    <source>
        <dbReference type="SAM" id="MobiDB-lite"/>
    </source>
</evidence>
<dbReference type="InterPro" id="IPR007539">
    <property type="entry name" value="DUF551"/>
</dbReference>
<proteinExistence type="predicted"/>
<dbReference type="AlphaFoldDB" id="A0A1H5LQB6"/>
<evidence type="ECO:0000313" key="4">
    <source>
        <dbReference type="EMBL" id="SEE79180.1"/>
    </source>
</evidence>
<dbReference type="EMBL" id="FNTI01000001">
    <property type="protein sequence ID" value="SEE52712.1"/>
    <property type="molecule type" value="Genomic_DNA"/>
</dbReference>
<dbReference type="Proteomes" id="UP000183208">
    <property type="component" value="Unassembled WGS sequence"/>
</dbReference>
<reference evidence="4 5" key="1">
    <citation type="submission" date="2016-10" db="EMBL/GenBank/DDBJ databases">
        <authorList>
            <person name="de Groot N.N."/>
        </authorList>
    </citation>
    <scope>NUCLEOTIDE SEQUENCE [LARGE SCALE GENOMIC DNA]</scope>
    <source>
        <strain evidence="4 5">GAS522</strain>
    </source>
</reference>